<organism evidence="13 14">
    <name type="scientific">Acidithiobacillus thiooxidans</name>
    <name type="common">Thiobacillus thiooxidans</name>
    <dbReference type="NCBI Taxonomy" id="930"/>
    <lineage>
        <taxon>Bacteria</taxon>
        <taxon>Pseudomonadati</taxon>
        <taxon>Pseudomonadota</taxon>
        <taxon>Acidithiobacillia</taxon>
        <taxon>Acidithiobacillales</taxon>
        <taxon>Acidithiobacillaceae</taxon>
        <taxon>Acidithiobacillus</taxon>
    </lineage>
</organism>
<dbReference type="GO" id="GO:0051607">
    <property type="term" value="P:defense response to virus"/>
    <property type="evidence" value="ECO:0007669"/>
    <property type="project" value="UniProtKB-KW"/>
</dbReference>
<feature type="domain" description="Helicase C-terminal" evidence="11">
    <location>
        <begin position="445"/>
        <end position="640"/>
    </location>
</feature>
<evidence type="ECO:0000313" key="14">
    <source>
        <dbReference type="Proteomes" id="UP000095008"/>
    </source>
</evidence>
<evidence type="ECO:0000256" key="6">
    <source>
        <dbReference type="ARBA" id="ARBA00022801"/>
    </source>
</evidence>
<evidence type="ECO:0000259" key="11">
    <source>
        <dbReference type="PROSITE" id="PS51194"/>
    </source>
</evidence>
<dbReference type="InterPro" id="IPR006474">
    <property type="entry name" value="Helicase_Cas3_CRISPR-ass_core"/>
</dbReference>
<gene>
    <name evidence="13" type="ORF">A6M23_11570</name>
</gene>
<feature type="domain" description="HD Cas3-type" evidence="12">
    <location>
        <begin position="1"/>
        <end position="153"/>
    </location>
</feature>
<dbReference type="NCBIfam" id="TIGR01587">
    <property type="entry name" value="cas3_core"/>
    <property type="match status" value="1"/>
</dbReference>
<dbReference type="PANTHER" id="PTHR47963:SF9">
    <property type="entry name" value="CRISPR-ASSOCIATED ENDONUCLEASE_HELICASE CAS3"/>
    <property type="match status" value="1"/>
</dbReference>
<keyword evidence="9" id="KW-0051">Antiviral defense</keyword>
<evidence type="ECO:0000256" key="3">
    <source>
        <dbReference type="ARBA" id="ARBA00022722"/>
    </source>
</evidence>
<dbReference type="InterPro" id="IPR054712">
    <property type="entry name" value="Cas3-like_dom"/>
</dbReference>
<dbReference type="InterPro" id="IPR038257">
    <property type="entry name" value="CRISPR-assoc_Cas3_HD_sf"/>
</dbReference>
<dbReference type="InterPro" id="IPR050547">
    <property type="entry name" value="DEAD_box_RNA_helicases"/>
</dbReference>
<dbReference type="InterPro" id="IPR027417">
    <property type="entry name" value="P-loop_NTPase"/>
</dbReference>
<comment type="similarity">
    <text evidence="1">In the N-terminal section; belongs to the CRISPR-associated nuclease Cas3-HD family.</text>
</comment>
<accession>A0A1C2JCL5</accession>
<evidence type="ECO:0000256" key="9">
    <source>
        <dbReference type="ARBA" id="ARBA00023118"/>
    </source>
</evidence>
<dbReference type="SMART" id="SM00490">
    <property type="entry name" value="HELICc"/>
    <property type="match status" value="1"/>
</dbReference>
<keyword evidence="4" id="KW-0479">Metal-binding</keyword>
<dbReference type="Pfam" id="PF22590">
    <property type="entry name" value="Cas3-like_C_2"/>
    <property type="match status" value="1"/>
</dbReference>
<comment type="caution">
    <text evidence="13">The sequence shown here is derived from an EMBL/GenBank/DDBJ whole genome shotgun (WGS) entry which is preliminary data.</text>
</comment>
<dbReference type="CDD" id="cd09641">
    <property type="entry name" value="Cas3''_I"/>
    <property type="match status" value="1"/>
</dbReference>
<comment type="similarity">
    <text evidence="2">In the central section; belongs to the CRISPR-associated helicase Cas3 family.</text>
</comment>
<dbReference type="AlphaFoldDB" id="A0A1C2JCL5"/>
<dbReference type="GO" id="GO:0003724">
    <property type="term" value="F:RNA helicase activity"/>
    <property type="evidence" value="ECO:0007669"/>
    <property type="project" value="TreeGrafter"/>
</dbReference>
<dbReference type="Proteomes" id="UP000095008">
    <property type="component" value="Unassembled WGS sequence"/>
</dbReference>
<evidence type="ECO:0000256" key="2">
    <source>
        <dbReference type="ARBA" id="ARBA00009046"/>
    </source>
</evidence>
<dbReference type="InterPro" id="IPR011545">
    <property type="entry name" value="DEAD/DEAH_box_helicase_dom"/>
</dbReference>
<evidence type="ECO:0000256" key="1">
    <source>
        <dbReference type="ARBA" id="ARBA00006847"/>
    </source>
</evidence>
<dbReference type="PROSITE" id="PS51194">
    <property type="entry name" value="HELICASE_CTER"/>
    <property type="match status" value="1"/>
</dbReference>
<dbReference type="Gene3D" id="1.10.3210.30">
    <property type="match status" value="1"/>
</dbReference>
<dbReference type="PROSITE" id="PS51192">
    <property type="entry name" value="HELICASE_ATP_BIND_1"/>
    <property type="match status" value="1"/>
</dbReference>
<dbReference type="GO" id="GO:0016787">
    <property type="term" value="F:hydrolase activity"/>
    <property type="evidence" value="ECO:0007669"/>
    <property type="project" value="UniProtKB-KW"/>
</dbReference>
<keyword evidence="14" id="KW-1185">Reference proteome</keyword>
<dbReference type="GO" id="GO:0003723">
    <property type="term" value="F:RNA binding"/>
    <property type="evidence" value="ECO:0007669"/>
    <property type="project" value="TreeGrafter"/>
</dbReference>
<reference evidence="13" key="1">
    <citation type="journal article" date="2016" name="Int. J. Mol. Sci.">
        <title>Comparative genomics of the extreme acidophile Acidithiobacillus thiooxidans reveals intraspecific divergence and niche adaptation.</title>
        <authorList>
            <person name="Zhang X."/>
            <person name="Feng X."/>
            <person name="Tao J."/>
            <person name="Ma L."/>
            <person name="Xiao Y."/>
            <person name="Liang Y."/>
            <person name="Liu X."/>
            <person name="Yin H."/>
        </authorList>
    </citation>
    <scope>NUCLEOTIDE SEQUENCE [LARGE SCALE GENOMIC DNA]</scope>
    <source>
        <strain evidence="13">DXS-W</strain>
    </source>
</reference>
<evidence type="ECO:0000259" key="12">
    <source>
        <dbReference type="PROSITE" id="PS51643"/>
    </source>
</evidence>
<keyword evidence="6" id="KW-0378">Hydrolase</keyword>
<keyword evidence="7" id="KW-0347">Helicase</keyword>
<evidence type="ECO:0000256" key="4">
    <source>
        <dbReference type="ARBA" id="ARBA00022723"/>
    </source>
</evidence>
<evidence type="ECO:0008006" key="15">
    <source>
        <dbReference type="Google" id="ProtNLM"/>
    </source>
</evidence>
<evidence type="ECO:0000256" key="8">
    <source>
        <dbReference type="ARBA" id="ARBA00022840"/>
    </source>
</evidence>
<dbReference type="Pfam" id="PF00270">
    <property type="entry name" value="DEAD"/>
    <property type="match status" value="1"/>
</dbReference>
<sequence length="814" mass="90798">MPDWLCTDIFPENAHLIAAAHDIGKVSPTFQKKIYSALSTPDTRILENLRRYNAEVEKQWGGHAGVSQSTAAELKVGRYIPEILGQHHGFSPDLGLRQANSEIFGGASWNAARKNLLNQLAIYLGCENAPWPTVRDPLQAMVLSGLTTVSDWIGSGPLFEDPEYLENEALIQKAVIEAGFVSPSVRSRLSFQDIFDFPANPIQIKMAEGVQQPGVYVLEAPMGVGKTEAALFAAYQMLEQKKATGIYFALPTQLTSDKIHERVNAFLQKILTEDSPHRAALLIHGQSWLKSVNTVMGEEGNPGGAWFAQGKRGILAPFAVGTIDQALMAVMNVKHGFVRTFGLAGKVVILDEVHSYDSYTGTIMDVLVEALQKLRCTVIILSATLTQSRRNQIMGLADNTEIPSNRSSSAYPLITAVYDNAYHEIPVGAPSDSLIAVSRSADITAIEEALVRAESGQQVLWIENTVHAAQSMYRILAARSSEIQGISCGLLHSRFTRRDRAQNESLWVAHFGKEGAAHRSDTGRILVGTQVLEQSLDIDADFLITRIAPTDMLLQRMGRLWRHSSTRRPSSARREAWILSPPMDAVESDIEKTLGSSAKVYDPYVLYRSLEVWNQRTQIQIPGQLRETIEATYADQTEENPSISRYLHQLEKNRERLRRLALIGLSRGGKTLPEEKAQTRHSDLETTQVLLLRSYRMDKERKGAWVELMDGSTIFVPQNGRSLGREKWQGITVTLMQNVLNVAMYHAPSAMNRQEISWLGDYFYLGNPDYDENVPLRLGLVDEDGAIRHPIHKLANDTYRLSYYSLIGYTAEKR</sequence>
<evidence type="ECO:0000259" key="10">
    <source>
        <dbReference type="PROSITE" id="PS51192"/>
    </source>
</evidence>
<keyword evidence="8" id="KW-0067">ATP-binding</keyword>
<dbReference type="InterPro" id="IPR006483">
    <property type="entry name" value="CRISPR-assoc_Cas3_HD"/>
</dbReference>
<dbReference type="GO" id="GO:0005524">
    <property type="term" value="F:ATP binding"/>
    <property type="evidence" value="ECO:0007669"/>
    <property type="project" value="UniProtKB-KW"/>
</dbReference>
<keyword evidence="5" id="KW-0547">Nucleotide-binding</keyword>
<evidence type="ECO:0000256" key="7">
    <source>
        <dbReference type="ARBA" id="ARBA00022806"/>
    </source>
</evidence>
<dbReference type="PANTHER" id="PTHR47963">
    <property type="entry name" value="DEAD-BOX ATP-DEPENDENT RNA HELICASE 47, MITOCHONDRIAL"/>
    <property type="match status" value="1"/>
</dbReference>
<dbReference type="PROSITE" id="PS51643">
    <property type="entry name" value="HD_CAS3"/>
    <property type="match status" value="1"/>
</dbReference>
<dbReference type="InterPro" id="IPR014001">
    <property type="entry name" value="Helicase_ATP-bd"/>
</dbReference>
<name>A0A1C2JCL5_ACITH</name>
<dbReference type="Gene3D" id="3.40.50.300">
    <property type="entry name" value="P-loop containing nucleotide triphosphate hydrolases"/>
    <property type="match status" value="2"/>
</dbReference>
<dbReference type="Pfam" id="PF18019">
    <property type="entry name" value="Cas3_HD"/>
    <property type="match status" value="1"/>
</dbReference>
<dbReference type="SUPFAM" id="SSF52540">
    <property type="entry name" value="P-loop containing nucleoside triphosphate hydrolases"/>
    <property type="match status" value="1"/>
</dbReference>
<dbReference type="EMBL" id="LWRY01000131">
    <property type="protein sequence ID" value="OCX71588.1"/>
    <property type="molecule type" value="Genomic_DNA"/>
</dbReference>
<evidence type="ECO:0000313" key="13">
    <source>
        <dbReference type="EMBL" id="OCX71588.1"/>
    </source>
</evidence>
<dbReference type="InterPro" id="IPR001650">
    <property type="entry name" value="Helicase_C-like"/>
</dbReference>
<dbReference type="GO" id="GO:0004518">
    <property type="term" value="F:nuclease activity"/>
    <property type="evidence" value="ECO:0007669"/>
    <property type="project" value="UniProtKB-KW"/>
</dbReference>
<dbReference type="GO" id="GO:0046872">
    <property type="term" value="F:metal ion binding"/>
    <property type="evidence" value="ECO:0007669"/>
    <property type="project" value="UniProtKB-KW"/>
</dbReference>
<dbReference type="SMART" id="SM00487">
    <property type="entry name" value="DEXDc"/>
    <property type="match status" value="1"/>
</dbReference>
<feature type="domain" description="Helicase ATP-binding" evidence="10">
    <location>
        <begin position="207"/>
        <end position="403"/>
    </location>
</feature>
<protein>
    <recommendedName>
        <fullName evidence="15">CRISPR-associated helicase/endonuclease Cas3</fullName>
    </recommendedName>
</protein>
<keyword evidence="3" id="KW-0540">Nuclease</keyword>
<proteinExistence type="inferred from homology"/>
<evidence type="ECO:0000256" key="5">
    <source>
        <dbReference type="ARBA" id="ARBA00022741"/>
    </source>
</evidence>